<dbReference type="PANTHER" id="PTHR35841">
    <property type="entry name" value="PHOSPHONATES-BINDING PERIPLASMIC PROTEIN"/>
    <property type="match status" value="1"/>
</dbReference>
<dbReference type="InterPro" id="IPR005770">
    <property type="entry name" value="PhnD"/>
</dbReference>
<dbReference type="Proteomes" id="UP000184171">
    <property type="component" value="Unassembled WGS sequence"/>
</dbReference>
<evidence type="ECO:0000256" key="2">
    <source>
        <dbReference type="ARBA" id="ARBA00022729"/>
    </source>
</evidence>
<keyword evidence="2" id="KW-0732">Signal</keyword>
<sequence>MFHRFYHLLLLVLFLFWLPGCEQPEANNPTAVVGNPHQVYRIGLIPEHNIFTQKKRYGPLIDYLSQELGITLESVILPRYGNIIENFNQLQLDGAFFGSFTGAMAIKTLGVEPLARPRYVNGASTYYGMVFVKKQSNIHTAEDIRNKRMAFVDRATTAGYLLPVSYFKSVGIADYTNWLGEYYFSGTHEDAIKDVLEGVADIGAAKNTVFYRMAEADPRIIKELEILATSPRVPANGLALNKDIPQEVKQAFLEKLLTMHQSCEGRKVLAELQIDRFISTTVNDYQPVLDYAAKIGLDLSRYEYSNK</sequence>
<proteinExistence type="inferred from homology"/>
<dbReference type="CDD" id="cd01071">
    <property type="entry name" value="PBP2_PhnD_like"/>
    <property type="match status" value="1"/>
</dbReference>
<dbReference type="STRING" id="1122189.SAMN02745165_01921"/>
<dbReference type="GO" id="GO:0055085">
    <property type="term" value="P:transmembrane transport"/>
    <property type="evidence" value="ECO:0007669"/>
    <property type="project" value="InterPro"/>
</dbReference>
<name>A0A1M6HY33_MALRU</name>
<evidence type="ECO:0000313" key="3">
    <source>
        <dbReference type="EMBL" id="SHJ27068.1"/>
    </source>
</evidence>
<dbReference type="OrthoDB" id="5393414at2"/>
<dbReference type="RefSeq" id="WP_072908282.1">
    <property type="nucleotide sequence ID" value="NZ_FQZT01000006.1"/>
</dbReference>
<dbReference type="Gene3D" id="3.40.190.10">
    <property type="entry name" value="Periplasmic binding protein-like II"/>
    <property type="match status" value="2"/>
</dbReference>
<gene>
    <name evidence="3" type="ORF">SAMN02745165_01921</name>
</gene>
<evidence type="ECO:0000256" key="1">
    <source>
        <dbReference type="ARBA" id="ARBA00007162"/>
    </source>
</evidence>
<evidence type="ECO:0000313" key="4">
    <source>
        <dbReference type="Proteomes" id="UP000184171"/>
    </source>
</evidence>
<dbReference type="SUPFAM" id="SSF53850">
    <property type="entry name" value="Periplasmic binding protein-like II"/>
    <property type="match status" value="1"/>
</dbReference>
<dbReference type="NCBIfam" id="TIGR01098">
    <property type="entry name" value="3A0109s03R"/>
    <property type="match status" value="1"/>
</dbReference>
<dbReference type="GO" id="GO:0043190">
    <property type="term" value="C:ATP-binding cassette (ABC) transporter complex"/>
    <property type="evidence" value="ECO:0007669"/>
    <property type="project" value="InterPro"/>
</dbReference>
<comment type="similarity">
    <text evidence="1">Belongs to the phosphate/phosphite/phosphonate binding protein family.</text>
</comment>
<dbReference type="EMBL" id="FQZT01000006">
    <property type="protein sequence ID" value="SHJ27068.1"/>
    <property type="molecule type" value="Genomic_DNA"/>
</dbReference>
<protein>
    <submittedName>
        <fullName evidence="3">Phosphonate transport system substrate-binding protein</fullName>
    </submittedName>
</protein>
<keyword evidence="4" id="KW-1185">Reference proteome</keyword>
<accession>A0A1M6HY33</accession>
<organism evidence="3 4">
    <name type="scientific">Malonomonas rubra DSM 5091</name>
    <dbReference type="NCBI Taxonomy" id="1122189"/>
    <lineage>
        <taxon>Bacteria</taxon>
        <taxon>Pseudomonadati</taxon>
        <taxon>Thermodesulfobacteriota</taxon>
        <taxon>Desulfuromonadia</taxon>
        <taxon>Desulfuromonadales</taxon>
        <taxon>Geopsychrobacteraceae</taxon>
        <taxon>Malonomonas</taxon>
    </lineage>
</organism>
<dbReference type="AlphaFoldDB" id="A0A1M6HY33"/>
<dbReference type="PANTHER" id="PTHR35841:SF1">
    <property type="entry name" value="PHOSPHONATES-BINDING PERIPLASMIC PROTEIN"/>
    <property type="match status" value="1"/>
</dbReference>
<dbReference type="Pfam" id="PF12974">
    <property type="entry name" value="Phosphonate-bd"/>
    <property type="match status" value="1"/>
</dbReference>
<reference evidence="3 4" key="1">
    <citation type="submission" date="2016-11" db="EMBL/GenBank/DDBJ databases">
        <authorList>
            <person name="Jaros S."/>
            <person name="Januszkiewicz K."/>
            <person name="Wedrychowicz H."/>
        </authorList>
    </citation>
    <scope>NUCLEOTIDE SEQUENCE [LARGE SCALE GENOMIC DNA]</scope>
    <source>
        <strain evidence="3 4">DSM 5091</strain>
    </source>
</reference>